<name>A0ACC1WUF0_MELAZ</name>
<dbReference type="Proteomes" id="UP001164539">
    <property type="component" value="Chromosome 13"/>
</dbReference>
<evidence type="ECO:0000313" key="2">
    <source>
        <dbReference type="Proteomes" id="UP001164539"/>
    </source>
</evidence>
<proteinExistence type="predicted"/>
<evidence type="ECO:0000313" key="1">
    <source>
        <dbReference type="EMBL" id="KAJ4702781.1"/>
    </source>
</evidence>
<organism evidence="1 2">
    <name type="scientific">Melia azedarach</name>
    <name type="common">Chinaberry tree</name>
    <dbReference type="NCBI Taxonomy" id="155640"/>
    <lineage>
        <taxon>Eukaryota</taxon>
        <taxon>Viridiplantae</taxon>
        <taxon>Streptophyta</taxon>
        <taxon>Embryophyta</taxon>
        <taxon>Tracheophyta</taxon>
        <taxon>Spermatophyta</taxon>
        <taxon>Magnoliopsida</taxon>
        <taxon>eudicotyledons</taxon>
        <taxon>Gunneridae</taxon>
        <taxon>Pentapetalae</taxon>
        <taxon>rosids</taxon>
        <taxon>malvids</taxon>
        <taxon>Sapindales</taxon>
        <taxon>Meliaceae</taxon>
        <taxon>Melia</taxon>
    </lineage>
</organism>
<reference evidence="1 2" key="1">
    <citation type="journal article" date="2023" name="Science">
        <title>Complex scaffold remodeling in plant triterpene biosynthesis.</title>
        <authorList>
            <person name="De La Pena R."/>
            <person name="Hodgson H."/>
            <person name="Liu J.C."/>
            <person name="Stephenson M.J."/>
            <person name="Martin A.C."/>
            <person name="Owen C."/>
            <person name="Harkess A."/>
            <person name="Leebens-Mack J."/>
            <person name="Jimenez L.E."/>
            <person name="Osbourn A."/>
            <person name="Sattely E.S."/>
        </authorList>
    </citation>
    <scope>NUCLEOTIDE SEQUENCE [LARGE SCALE GENOMIC DNA]</scope>
    <source>
        <strain evidence="2">cv. JPN11</strain>
        <tissue evidence="1">Leaf</tissue>
    </source>
</reference>
<protein>
    <submittedName>
        <fullName evidence="1">Sister chromatid cohesion 1 protein 4, putative isoform 1</fullName>
    </submittedName>
</protein>
<dbReference type="EMBL" id="CM051406">
    <property type="protein sequence ID" value="KAJ4702781.1"/>
    <property type="molecule type" value="Genomic_DNA"/>
</dbReference>
<comment type="caution">
    <text evidence="1">The sequence shown here is derived from an EMBL/GenBank/DDBJ whole genome shotgun (WGS) entry which is preliminary data.</text>
</comment>
<gene>
    <name evidence="1" type="ORF">OWV82_022777</name>
</gene>
<keyword evidence="2" id="KW-1185">Reference proteome</keyword>
<accession>A0ACC1WUF0</accession>
<sequence>MFYSQFILAKKGPLGTIWIAAHLERKLRKNQVADTDIGVSVDSILFPEVPIALRLSSHLLLGVVRIYSRKVNYLFDDCSEALLKIKQAFRSTAVDLPPEESTAPYHSITLPETFDLDDFELPDNDIFQGNYVDQHVSTREQITLQDTMDGVVYSTSQFGLDERFGDGDASQINLDLDEELLLDKVAAAGHGVSDADPQGSVKPMTPWEQDNISERINETLETTTVNDNANQLERLGLNAESVEYAEAPSTPGLVQEPNLSSVEKALAGDDHLESEDHNSNELMATESKVNPPSKSDFHHGDSHATDSSLHKDSNNDTVERNGYHVRDADVEKAESLGPLDGSMRSENMQGDKSDETAASPSCSHITSDTQDPSRETCLGSTNVYVLEGHLVDDQASVKTKIQNNAEITDNVAKSGSPVVDDAEVHACQELNDPKTLSHHVAHEEMPFDGMNVLKPCSSHLGGPVMSSPGHDNSAAPNEQSVEVQGEECHVTDMQSEKSQKSGPSVSGDIQADNRKSDEPLDSVISSDIHLKELNNSMSADLSAPEKLLSVPEGLLDRSHDLLVDSTPEKEVLAGCDGVDAGNKLISGKKRSYTESTVTVESLNSSESFGVDRSKKNSENIPDDDDLLSSILAGRKSSVLKMKPTPPVPEVASRKRARSAPQTGTLKRKVLVDDTMVLHGDLIRQQLTNTEDIRRIRKKAPCTSPEILMIRIQFLEDEIFGEPIFTGMSAELTSLHCETHDLNKIRVSETDESHGSSEVAEDVECSVRPNIIEEGEKERSEAEPAESPIQTESQQVGGNHLGSLATDAEGHTNSVTDVAELKTAPNEPLVRVTEMDIDRGNVEVAVEATRSMVHGIETSSQTDVALENCNLPAEDKTDVVDPSRLTPERKVDAQPIGEDASLANIINAKGVQNTEVLDRNSDDIAAVEIDAKGGDGDWLEEGKVGPSAESGATAQTDCTAPTENVNPDEIASLETAECNNGASANDDNSKQWVTNEDGVLAADLGCDNHMLGEEPVIDSKSSVELGADMENASLNDGKNQVDLQSATDVELTAFDHPSAEDRGEFGEVTAGNDTEFLNVDDDEVAEDYDDGDGCADDTRLLENTGWSSRTRAVAKYLQTLFGRESANGRKVLALDHLLAGKTRKEASRMFFETLVLKTKDYIHVEQAKPLDNHISIKPRAKLMKSDF</sequence>